<keyword evidence="5" id="KW-0812">Transmembrane</keyword>
<keyword evidence="9" id="KW-0472">Membrane</keyword>
<evidence type="ECO:0000256" key="7">
    <source>
        <dbReference type="ARBA" id="ARBA00022989"/>
    </source>
</evidence>
<evidence type="ECO:0000313" key="14">
    <source>
        <dbReference type="Proteomes" id="UP000008672"/>
    </source>
</evidence>
<dbReference type="PANTHER" id="PTHR11214:SF23">
    <property type="entry name" value="N-ACETYLLACTOSAMINIDE BETA-1,3-N-ACETYLGLUCOSAMINYLTRANSFERASE 3"/>
    <property type="match status" value="1"/>
</dbReference>
<sequence>MRWRHHILETFLLLVVGTFGLAFLLQGSTRTLQPNKLQTPKVIHSSNIIHHSSHVKLEPIPKCTENTSVVKLNGFSDLPDHIKDFLRYRHCKKFRIIQDSPNKCGSSQDSNNIFLLLVIKSSPGNYERRDIIRKTWGEERVVEGAKIRLIFTSGVSPNRRDAMKLNKLLQMENEQYRDILQWDFYDTFFNLTLKQVLFYEWFEQNCPHARFLLNGDDDVFANTDNMVQYLSGLKEDNNGDKHLFVGTLIMNVGPIREKWSKYYIPEQVTKSKSYPPYCGGGGLLMSCFTARTVYKQSLNIELFPIDDVYLGMCLERAGLIPNSHMGIRTAGLHAPSSNVNVFDPCFYRELLLVHRFVPYETLLMWKAIHDPTIKCAISLKIHIRV</sequence>
<dbReference type="InParanoid" id="H2ZSR2"/>
<keyword evidence="8 12" id="KW-0333">Golgi apparatus</keyword>
<dbReference type="FunFam" id="3.90.550.50:FF:000009">
    <property type="entry name" value="Hexosyltransferase"/>
    <property type="match status" value="1"/>
</dbReference>
<evidence type="ECO:0000313" key="13">
    <source>
        <dbReference type="Ensembl" id="ENSLACP00000000433.1"/>
    </source>
</evidence>
<dbReference type="STRING" id="7897.ENSLACP00000000433"/>
<evidence type="ECO:0000256" key="5">
    <source>
        <dbReference type="ARBA" id="ARBA00022692"/>
    </source>
</evidence>
<evidence type="ECO:0000256" key="4">
    <source>
        <dbReference type="ARBA" id="ARBA00022679"/>
    </source>
</evidence>
<keyword evidence="7" id="KW-1133">Transmembrane helix</keyword>
<proteinExistence type="inferred from homology"/>
<comment type="pathway">
    <text evidence="11">Protein modification.</text>
</comment>
<dbReference type="AlphaFoldDB" id="H2ZSR2"/>
<organism evidence="13 14">
    <name type="scientific">Latimeria chalumnae</name>
    <name type="common">Coelacanth</name>
    <dbReference type="NCBI Taxonomy" id="7897"/>
    <lineage>
        <taxon>Eukaryota</taxon>
        <taxon>Metazoa</taxon>
        <taxon>Chordata</taxon>
        <taxon>Craniata</taxon>
        <taxon>Vertebrata</taxon>
        <taxon>Euteleostomi</taxon>
        <taxon>Coelacanthiformes</taxon>
        <taxon>Coelacanthidae</taxon>
        <taxon>Latimeria</taxon>
    </lineage>
</organism>
<keyword evidence="3 12" id="KW-0328">Glycosyltransferase</keyword>
<dbReference type="GO" id="GO:0000139">
    <property type="term" value="C:Golgi membrane"/>
    <property type="evidence" value="ECO:0007669"/>
    <property type="project" value="UniProtKB-SubCell"/>
</dbReference>
<dbReference type="GO" id="GO:0030311">
    <property type="term" value="P:poly-N-acetyllactosamine biosynthetic process"/>
    <property type="evidence" value="ECO:0007669"/>
    <property type="project" value="TreeGrafter"/>
</dbReference>
<dbReference type="eggNOG" id="KOG2287">
    <property type="taxonomic scope" value="Eukaryota"/>
</dbReference>
<evidence type="ECO:0000256" key="1">
    <source>
        <dbReference type="ARBA" id="ARBA00004323"/>
    </source>
</evidence>
<protein>
    <recommendedName>
        <fullName evidence="12">Hexosyltransferase</fullName>
        <ecNumber evidence="12">2.4.1.-</ecNumber>
    </recommendedName>
</protein>
<evidence type="ECO:0000256" key="9">
    <source>
        <dbReference type="ARBA" id="ARBA00023136"/>
    </source>
</evidence>
<dbReference type="InterPro" id="IPR002659">
    <property type="entry name" value="Glyco_trans_31"/>
</dbReference>
<dbReference type="GeneTree" id="ENSGT00940000159134"/>
<dbReference type="Gene3D" id="3.90.550.50">
    <property type="match status" value="1"/>
</dbReference>
<dbReference type="GO" id="GO:0016266">
    <property type="term" value="P:protein O-linked glycosylation via N-acetyl-galactosamine"/>
    <property type="evidence" value="ECO:0007669"/>
    <property type="project" value="UniProtKB-ARBA"/>
</dbReference>
<dbReference type="OMA" id="VSYLQGH"/>
<reference evidence="14" key="1">
    <citation type="submission" date="2011-08" db="EMBL/GenBank/DDBJ databases">
        <title>The draft genome of Latimeria chalumnae.</title>
        <authorList>
            <person name="Di Palma F."/>
            <person name="Alfoldi J."/>
            <person name="Johnson J."/>
            <person name="Berlin A."/>
            <person name="Gnerre S."/>
            <person name="Jaffe D."/>
            <person name="MacCallum I."/>
            <person name="Young S."/>
            <person name="Walker B.J."/>
            <person name="Lander E."/>
            <person name="Lindblad-Toh K."/>
        </authorList>
    </citation>
    <scope>NUCLEOTIDE SEQUENCE [LARGE SCALE GENOMIC DNA]</scope>
    <source>
        <strain evidence="14">Wild caught</strain>
    </source>
</reference>
<dbReference type="Pfam" id="PF01762">
    <property type="entry name" value="Galactosyl_T"/>
    <property type="match status" value="1"/>
</dbReference>
<keyword evidence="10" id="KW-0325">Glycoprotein</keyword>
<keyword evidence="6" id="KW-0735">Signal-anchor</keyword>
<evidence type="ECO:0000256" key="3">
    <source>
        <dbReference type="ARBA" id="ARBA00022676"/>
    </source>
</evidence>
<keyword evidence="4" id="KW-0808">Transferase</keyword>
<evidence type="ECO:0000256" key="11">
    <source>
        <dbReference type="ARBA" id="ARBA00043952"/>
    </source>
</evidence>
<gene>
    <name evidence="13" type="primary">LOC102345207</name>
</gene>
<dbReference type="PANTHER" id="PTHR11214">
    <property type="entry name" value="BETA-1,3-N-ACETYLGLUCOSAMINYLTRANSFERASE"/>
    <property type="match status" value="1"/>
</dbReference>
<comment type="similarity">
    <text evidence="2 12">Belongs to the glycosyltransferase 31 family.</text>
</comment>
<reference evidence="13" key="3">
    <citation type="submission" date="2025-09" db="UniProtKB">
        <authorList>
            <consortium name="Ensembl"/>
        </authorList>
    </citation>
    <scope>IDENTIFICATION</scope>
</reference>
<dbReference type="GO" id="GO:0008499">
    <property type="term" value="F:N-acetyl-beta-D-glucosaminide beta-(1,3)-galactosyltransferase activity"/>
    <property type="evidence" value="ECO:0007669"/>
    <property type="project" value="UniProtKB-ARBA"/>
</dbReference>
<comment type="subcellular location">
    <subcellularLocation>
        <location evidence="1 12">Golgi apparatus membrane</location>
        <topology evidence="1 12">Single-pass type II membrane protein</topology>
    </subcellularLocation>
</comment>
<reference evidence="13" key="2">
    <citation type="submission" date="2025-08" db="UniProtKB">
        <authorList>
            <consortium name="Ensembl"/>
        </authorList>
    </citation>
    <scope>IDENTIFICATION</scope>
</reference>
<dbReference type="Ensembl" id="ENSLACT00000000435.1">
    <property type="protein sequence ID" value="ENSLACP00000000433.1"/>
    <property type="gene ID" value="ENSLACG00000000388.1"/>
</dbReference>
<accession>H2ZSR2</accession>
<evidence type="ECO:0000256" key="2">
    <source>
        <dbReference type="ARBA" id="ARBA00008661"/>
    </source>
</evidence>
<dbReference type="EMBL" id="AFYH01281005">
    <property type="status" value="NOT_ANNOTATED_CDS"/>
    <property type="molecule type" value="Genomic_DNA"/>
</dbReference>
<dbReference type="EC" id="2.4.1.-" evidence="12"/>
<evidence type="ECO:0000256" key="10">
    <source>
        <dbReference type="ARBA" id="ARBA00023180"/>
    </source>
</evidence>
<evidence type="ECO:0000256" key="6">
    <source>
        <dbReference type="ARBA" id="ARBA00022968"/>
    </source>
</evidence>
<keyword evidence="14" id="KW-1185">Reference proteome</keyword>
<evidence type="ECO:0000256" key="12">
    <source>
        <dbReference type="RuleBase" id="RU363063"/>
    </source>
</evidence>
<dbReference type="HOGENOM" id="CLU_036849_5_3_1"/>
<dbReference type="Proteomes" id="UP000008672">
    <property type="component" value="Unassembled WGS sequence"/>
</dbReference>
<dbReference type="FunCoup" id="H2ZSR2">
    <property type="interactions" value="250"/>
</dbReference>
<evidence type="ECO:0000256" key="8">
    <source>
        <dbReference type="ARBA" id="ARBA00023034"/>
    </source>
</evidence>
<name>H2ZSR2_LATCH</name>